<dbReference type="OrthoDB" id="146361at2157"/>
<evidence type="ECO:0000313" key="1">
    <source>
        <dbReference type="EMBL" id="AEH61836.1"/>
    </source>
</evidence>
<keyword evidence="2" id="KW-1185">Reference proteome</keyword>
<gene>
    <name evidence="1" type="ordered locus">Mzhil_2003</name>
</gene>
<proteinExistence type="predicted"/>
<accession>F7XMF8</accession>
<dbReference type="HOGENOM" id="CLU_204303_0_0_2"/>
<dbReference type="STRING" id="679901.Mzhil_2003"/>
<evidence type="ECO:0000313" key="2">
    <source>
        <dbReference type="Proteomes" id="UP000006622"/>
    </source>
</evidence>
<dbReference type="Proteomes" id="UP000006622">
    <property type="component" value="Chromosome"/>
</dbReference>
<name>F7XMF8_METZD</name>
<protein>
    <submittedName>
        <fullName evidence="1">Uncharacterized protein</fullName>
    </submittedName>
</protein>
<reference evidence="1 2" key="1">
    <citation type="submission" date="2010-07" db="EMBL/GenBank/DDBJ databases">
        <title>The complete genome of Methanosalsum zhilinae DSM 4017.</title>
        <authorList>
            <consortium name="US DOE Joint Genome Institute (JGI-PGF)"/>
            <person name="Lucas S."/>
            <person name="Copeland A."/>
            <person name="Lapidus A."/>
            <person name="Glavina del Rio T."/>
            <person name="Dalin E."/>
            <person name="Tice H."/>
            <person name="Bruce D."/>
            <person name="Goodwin L."/>
            <person name="Pitluck S."/>
            <person name="Kyrpides N."/>
            <person name="Mavromatis K."/>
            <person name="Ovchinnikova G."/>
            <person name="Daligault H."/>
            <person name="Detter J.C."/>
            <person name="Han C."/>
            <person name="Tapia R."/>
            <person name="Larimer F."/>
            <person name="Land M."/>
            <person name="Hauser L."/>
            <person name="Markowitz V."/>
            <person name="Cheng J.-F."/>
            <person name="Hugenholtz P."/>
            <person name="Woyke T."/>
            <person name="Wu D."/>
            <person name="Spring S."/>
            <person name="Schueler E."/>
            <person name="Brambilla E."/>
            <person name="Klenk H.-P."/>
            <person name="Eisen J.A."/>
        </authorList>
    </citation>
    <scope>NUCLEOTIDE SEQUENCE [LARGE SCALE GENOMIC DNA]</scope>
    <source>
        <strain evidence="2">DSM 4017 / NBRC 107636 / OCM 62 / WeN5</strain>
    </source>
</reference>
<dbReference type="EMBL" id="CP002101">
    <property type="protein sequence ID" value="AEH61836.1"/>
    <property type="molecule type" value="Genomic_DNA"/>
</dbReference>
<organism evidence="1 2">
    <name type="scientific">Methanosalsum zhilinae (strain DSM 4017 / NBRC 107636 / OCM 62 / WeN5)</name>
    <name type="common">Methanohalophilus zhilinae</name>
    <dbReference type="NCBI Taxonomy" id="679901"/>
    <lineage>
        <taxon>Archaea</taxon>
        <taxon>Methanobacteriati</taxon>
        <taxon>Methanobacteriota</taxon>
        <taxon>Stenosarchaea group</taxon>
        <taxon>Methanomicrobia</taxon>
        <taxon>Methanosarcinales</taxon>
        <taxon>Methanosarcinaceae</taxon>
        <taxon>Methanosalsum</taxon>
    </lineage>
</organism>
<dbReference type="KEGG" id="mzh:Mzhil_2003"/>
<dbReference type="RefSeq" id="WP_013899271.1">
    <property type="nucleotide sequence ID" value="NC_015676.1"/>
</dbReference>
<dbReference type="GeneID" id="10823648"/>
<sequence length="68" mass="7933">MKCEICGKESDDRYCSECGKVMNEVIRRVGEKRWSAIDDCSFIYPMVKRVGRGELTVNDIIQELERED</sequence>
<dbReference type="AlphaFoldDB" id="F7XMF8"/>